<accession>A0A0B1SE51</accession>
<protein>
    <submittedName>
        <fullName evidence="1">Uncharacterized protein</fullName>
    </submittedName>
</protein>
<proteinExistence type="predicted"/>
<dbReference type="AlphaFoldDB" id="A0A0B1SE51"/>
<feature type="non-terminal residue" evidence="1">
    <location>
        <position position="1"/>
    </location>
</feature>
<dbReference type="InterPro" id="IPR038103">
    <property type="entry name" value="CDC73_C_sf"/>
</dbReference>
<name>A0A0B1SE51_OESDE</name>
<keyword evidence="2" id="KW-1185">Reference proteome</keyword>
<dbReference type="Gene3D" id="3.40.50.11990">
    <property type="entry name" value="RNA polymerase II accessory factor, Cdc73 C-terminal domain"/>
    <property type="match status" value="1"/>
</dbReference>
<sequence>GQQWQFKPFKRWHSNPVEIFAKIPAFHVHYDDLNSYFANSPFLGGLKRRQMGCDEVASLTVKAAYG</sequence>
<dbReference type="Proteomes" id="UP000053660">
    <property type="component" value="Unassembled WGS sequence"/>
</dbReference>
<dbReference type="EMBL" id="KN582002">
    <property type="protein sequence ID" value="KHJ82131.1"/>
    <property type="molecule type" value="Genomic_DNA"/>
</dbReference>
<dbReference type="OrthoDB" id="2186602at2759"/>
<evidence type="ECO:0000313" key="2">
    <source>
        <dbReference type="Proteomes" id="UP000053660"/>
    </source>
</evidence>
<evidence type="ECO:0000313" key="1">
    <source>
        <dbReference type="EMBL" id="KHJ82131.1"/>
    </source>
</evidence>
<organism evidence="1 2">
    <name type="scientific">Oesophagostomum dentatum</name>
    <name type="common">Nodular worm</name>
    <dbReference type="NCBI Taxonomy" id="61180"/>
    <lineage>
        <taxon>Eukaryota</taxon>
        <taxon>Metazoa</taxon>
        <taxon>Ecdysozoa</taxon>
        <taxon>Nematoda</taxon>
        <taxon>Chromadorea</taxon>
        <taxon>Rhabditida</taxon>
        <taxon>Rhabditina</taxon>
        <taxon>Rhabditomorpha</taxon>
        <taxon>Strongyloidea</taxon>
        <taxon>Strongylidae</taxon>
        <taxon>Oesophagostomum</taxon>
    </lineage>
</organism>
<gene>
    <name evidence="1" type="ORF">OESDEN_18177</name>
</gene>
<reference evidence="1 2" key="1">
    <citation type="submission" date="2014-03" db="EMBL/GenBank/DDBJ databases">
        <title>Draft genome of the hookworm Oesophagostomum dentatum.</title>
        <authorList>
            <person name="Mitreva M."/>
        </authorList>
    </citation>
    <scope>NUCLEOTIDE SEQUENCE [LARGE SCALE GENOMIC DNA]</scope>
    <source>
        <strain evidence="1 2">OD-Hann</strain>
    </source>
</reference>